<sequence length="73" mass="8781">MTIYFKENLNTLVNAYLIYPLIRELSIQSRMIKKMKNTKSYIEVVQLLNLIRKGKEAKQYNDATADLKDEYYW</sequence>
<gene>
    <name evidence="1" type="ORF">A5866_001665</name>
</gene>
<reference evidence="2" key="1">
    <citation type="submission" date="2017-05" db="EMBL/GenBank/DDBJ databases">
        <title>The Genome Sequence of EEnterococcus faecalis 9F2_4866.</title>
        <authorList>
            <consortium name="The Broad Institute Genomics Platform"/>
            <consortium name="The Broad Institute Genomic Center for Infectious Diseases"/>
            <person name="Earl A."/>
            <person name="Manson A."/>
            <person name="Schwartman J."/>
            <person name="Gilmore M."/>
            <person name="Abouelleil A."/>
            <person name="Cao P."/>
            <person name="Chapman S."/>
            <person name="Cusick C."/>
            <person name="Shea T."/>
            <person name="Young S."/>
            <person name="Neafsey D."/>
            <person name="Nusbaum C."/>
            <person name="Birren B."/>
        </authorList>
    </citation>
    <scope>NUCLEOTIDE SEQUENCE [LARGE SCALE GENOMIC DNA]</scope>
    <source>
        <strain evidence="2">12C11_DIV0727</strain>
    </source>
</reference>
<reference evidence="1 2" key="2">
    <citation type="submission" date="2024-03" db="EMBL/GenBank/DDBJ databases">
        <title>The Genome Sequence of Enterococcus sp. DIV0727d.</title>
        <authorList>
            <consortium name="The Broad Institute Genomics Platform"/>
            <consortium name="The Broad Institute Microbial Omics Core"/>
            <consortium name="The Broad Institute Genomic Center for Infectious Diseases"/>
            <person name="Earl A."/>
            <person name="Manson A."/>
            <person name="Gilmore M."/>
            <person name="Schwartman J."/>
            <person name="Shea T."/>
            <person name="Abouelleil A."/>
            <person name="Cao P."/>
            <person name="Chapman S."/>
            <person name="Cusick C."/>
            <person name="Young S."/>
            <person name="Neafsey D."/>
            <person name="Nusbaum C."/>
            <person name="Birren B."/>
        </authorList>
    </citation>
    <scope>NUCLEOTIDE SEQUENCE [LARGE SCALE GENOMIC DNA]</scope>
    <source>
        <strain evidence="1 2">12C11_DIV0727</strain>
    </source>
</reference>
<protein>
    <submittedName>
        <fullName evidence="1">Uncharacterized protein</fullName>
    </submittedName>
</protein>
<dbReference type="Proteomes" id="UP000195080">
    <property type="component" value="Chromosome"/>
</dbReference>
<evidence type="ECO:0000313" key="2">
    <source>
        <dbReference type="Proteomes" id="UP000195080"/>
    </source>
</evidence>
<evidence type="ECO:0000313" key="1">
    <source>
        <dbReference type="EMBL" id="WYJ86581.1"/>
    </source>
</evidence>
<organism evidence="1 2">
    <name type="scientific">Candidatus Enterococcus lemimoniae</name>
    <dbReference type="NCBI Taxonomy" id="1834167"/>
    <lineage>
        <taxon>Bacteria</taxon>
        <taxon>Bacillati</taxon>
        <taxon>Bacillota</taxon>
        <taxon>Bacilli</taxon>
        <taxon>Lactobacillales</taxon>
        <taxon>Enterococcaceae</taxon>
        <taxon>Enterococcus</taxon>
    </lineage>
</organism>
<name>A0ABZ2T5F0_9ENTE</name>
<dbReference type="EMBL" id="CP147248">
    <property type="protein sequence ID" value="WYJ86581.1"/>
    <property type="molecule type" value="Genomic_DNA"/>
</dbReference>
<accession>A0ABZ2T5F0</accession>
<proteinExistence type="predicted"/>
<keyword evidence="2" id="KW-1185">Reference proteome</keyword>